<dbReference type="RefSeq" id="WP_345453878.1">
    <property type="nucleotide sequence ID" value="NZ_BAABKK010000052.1"/>
</dbReference>
<feature type="domain" description="AbiTii" evidence="1">
    <location>
        <begin position="5"/>
        <end position="183"/>
    </location>
</feature>
<accession>A0ABP8V9C5</accession>
<dbReference type="EMBL" id="BAABKK010000052">
    <property type="protein sequence ID" value="GAA4655737.1"/>
    <property type="molecule type" value="Genomic_DNA"/>
</dbReference>
<evidence type="ECO:0000259" key="1">
    <source>
        <dbReference type="Pfam" id="PF18864"/>
    </source>
</evidence>
<comment type="caution">
    <text evidence="2">The sequence shown here is derived from an EMBL/GenBank/DDBJ whole genome shotgun (WGS) entry which is preliminary data.</text>
</comment>
<evidence type="ECO:0000313" key="2">
    <source>
        <dbReference type="EMBL" id="GAA4655737.1"/>
    </source>
</evidence>
<name>A0ABP8V9C5_9MICC</name>
<dbReference type="Proteomes" id="UP001500200">
    <property type="component" value="Unassembled WGS sequence"/>
</dbReference>
<evidence type="ECO:0000313" key="3">
    <source>
        <dbReference type="Proteomes" id="UP001500200"/>
    </source>
</evidence>
<proteinExistence type="predicted"/>
<sequence>MTNTLLSSLRERILDESEPLAGLLRKCLLLGAETGSESLRQWARYELNGYDGDVDVPSYRLLPSLPIKVDSISGNTWARGQTFDRLQLPLEAQKGVPESFPLRQPVEELESLAGKSSLSFTNAGLAYAQTVWNDSLGPFQQIVGMSYSLPGSVLTGVLGQIRTQLVDVLADLTAETPLAELPKKAAVDAAVGQHIGTQYNTTIQAANGPTAIGNKAKVKTEGLSVQDAIKFLDAVQAAAKDVLDDEGRVELLAAVEELRATTQQEATDTGDVVKTAGKLRVIAARIGSPAVTAAVSSAVETVTSLALSGAFG</sequence>
<reference evidence="3" key="1">
    <citation type="journal article" date="2019" name="Int. J. Syst. Evol. Microbiol.">
        <title>The Global Catalogue of Microorganisms (GCM) 10K type strain sequencing project: providing services to taxonomists for standard genome sequencing and annotation.</title>
        <authorList>
            <consortium name="The Broad Institute Genomics Platform"/>
            <consortium name="The Broad Institute Genome Sequencing Center for Infectious Disease"/>
            <person name="Wu L."/>
            <person name="Ma J."/>
        </authorList>
    </citation>
    <scope>NUCLEOTIDE SEQUENCE [LARGE SCALE GENOMIC DNA]</scope>
    <source>
        <strain evidence="3">JCM 18514</strain>
    </source>
</reference>
<organism evidence="2 3">
    <name type="scientific">Arthrobacter gyeryongensis</name>
    <dbReference type="NCBI Taxonomy" id="1650592"/>
    <lineage>
        <taxon>Bacteria</taxon>
        <taxon>Bacillati</taxon>
        <taxon>Actinomycetota</taxon>
        <taxon>Actinomycetes</taxon>
        <taxon>Micrococcales</taxon>
        <taxon>Micrococcaceae</taxon>
        <taxon>Arthrobacter</taxon>
    </lineage>
</organism>
<keyword evidence="3" id="KW-1185">Reference proteome</keyword>
<dbReference type="Pfam" id="PF18864">
    <property type="entry name" value="AbiTii"/>
    <property type="match status" value="1"/>
</dbReference>
<gene>
    <name evidence="2" type="ORF">GCM10023346_48700</name>
</gene>
<dbReference type="InterPro" id="IPR041304">
    <property type="entry name" value="AbiTii"/>
</dbReference>
<protein>
    <recommendedName>
        <fullName evidence="1">AbiTii domain-containing protein</fullName>
    </recommendedName>
</protein>